<dbReference type="EMBL" id="CAFBMK010000218">
    <property type="protein sequence ID" value="CAB4938034.1"/>
    <property type="molecule type" value="Genomic_DNA"/>
</dbReference>
<name>A0A6J7J658_9ZZZZ</name>
<sequence length="394" mass="43718">MKEADQSPAPDQLTGDDALRSLWPSIPDEEIARWHALPKSRREKVLRRLQALRLWSGADHAKVDVEKVLRIARVNLSTLYAMRQRWDAKPSLDSLGVYVRKNVEEADPKPKGDAEVRVRLADLLARTPDLAPSKIARQLDADGLPLPKTTLLRLIRAVRNDLPITAPFGRMITFDNAGADLIDIRDRRQRLCAALDEDTGLVLGWAFSAENDVAHGYAAAAGHALRNSDGGDARDEVLGGLADIDFRGVEIYGHVHSARFVGPPVGDAAHDVRWRRLLDDGVHDPRFVRSSYDEPLLLRGAVPGSRIVRVLGDRVGPIWIGTGLREPGMGYRTGRRTDYTLATAELHMQIGRALQERNLEILGRMKRRDDEWVDDGELNAIRGLLSVVAGPQSI</sequence>
<proteinExistence type="predicted"/>
<gene>
    <name evidence="1" type="ORF">UFOPK3564_02771</name>
</gene>
<organism evidence="1">
    <name type="scientific">freshwater metagenome</name>
    <dbReference type="NCBI Taxonomy" id="449393"/>
    <lineage>
        <taxon>unclassified sequences</taxon>
        <taxon>metagenomes</taxon>
        <taxon>ecological metagenomes</taxon>
    </lineage>
</organism>
<reference evidence="1" key="1">
    <citation type="submission" date="2020-05" db="EMBL/GenBank/DDBJ databases">
        <authorList>
            <person name="Chiriac C."/>
            <person name="Salcher M."/>
            <person name="Ghai R."/>
            <person name="Kavagutti S V."/>
        </authorList>
    </citation>
    <scope>NUCLEOTIDE SEQUENCE</scope>
</reference>
<accession>A0A6J7J658</accession>
<dbReference type="AlphaFoldDB" id="A0A6J7J658"/>
<evidence type="ECO:0000313" key="1">
    <source>
        <dbReference type="EMBL" id="CAB4938034.1"/>
    </source>
</evidence>
<protein>
    <submittedName>
        <fullName evidence="1">Unannotated protein</fullName>
    </submittedName>
</protein>